<dbReference type="InterPro" id="IPR005366">
    <property type="entry name" value="EMC8/9"/>
</dbReference>
<dbReference type="Proteomes" id="UP000008912">
    <property type="component" value="Unassembled WGS sequence"/>
</dbReference>
<evidence type="ECO:0000313" key="12">
    <source>
        <dbReference type="Ensembl" id="ENSAMEP00000041781.1"/>
    </source>
</evidence>
<dbReference type="InterPro" id="IPR003185">
    <property type="entry name" value="Proteasome_activ_PA28_N"/>
</dbReference>
<reference evidence="12" key="3">
    <citation type="submission" date="2025-09" db="UniProtKB">
        <authorList>
            <consortium name="Ensembl"/>
        </authorList>
    </citation>
    <scope>IDENTIFICATION</scope>
</reference>
<evidence type="ECO:0000256" key="2">
    <source>
        <dbReference type="ARBA" id="ARBA00022553"/>
    </source>
</evidence>
<dbReference type="GO" id="GO:0008537">
    <property type="term" value="C:proteasome activator complex"/>
    <property type="evidence" value="ECO:0007669"/>
    <property type="project" value="InterPro"/>
</dbReference>
<keyword evidence="2" id="KW-0597">Phosphoprotein</keyword>
<evidence type="ECO:0000256" key="9">
    <source>
        <dbReference type="SAM" id="MobiDB-lite"/>
    </source>
</evidence>
<dbReference type="Pfam" id="PF02251">
    <property type="entry name" value="PA28_N"/>
    <property type="match status" value="1"/>
</dbReference>
<dbReference type="Gene3D" id="1.20.5.120">
    <property type="entry name" value="Proteasome activator pa28, N-terminal domain"/>
    <property type="match status" value="1"/>
</dbReference>
<feature type="compositionally biased region" description="Basic and acidic residues" evidence="9">
    <location>
        <begin position="72"/>
        <end position="86"/>
    </location>
</feature>
<dbReference type="GO" id="GO:0061136">
    <property type="term" value="P:regulation of proteasomal protein catabolic process"/>
    <property type="evidence" value="ECO:0007669"/>
    <property type="project" value="TreeGrafter"/>
</dbReference>
<dbReference type="FunFam" id="1.20.120.180:FF:000002">
    <property type="entry name" value="Proteasome activator complex subunit 1"/>
    <property type="match status" value="1"/>
</dbReference>
<evidence type="ECO:0000256" key="8">
    <source>
        <dbReference type="ARBA" id="ARBA00041908"/>
    </source>
</evidence>
<dbReference type="InParanoid" id="A0A7N5KKE7"/>
<keyword evidence="4" id="KW-0007">Acetylation</keyword>
<dbReference type="PANTHER" id="PTHR10660:SF6">
    <property type="entry name" value="PROTEASOME ACTIVATOR COMPLEX SUBUNIT 2"/>
    <property type="match status" value="1"/>
</dbReference>
<dbReference type="InterPro" id="IPR003186">
    <property type="entry name" value="PA28_C"/>
</dbReference>
<evidence type="ECO:0000259" key="11">
    <source>
        <dbReference type="Pfam" id="PF02252"/>
    </source>
</evidence>
<dbReference type="InterPro" id="IPR036996">
    <property type="entry name" value="PA28_N_sf"/>
</dbReference>
<evidence type="ECO:0000256" key="4">
    <source>
        <dbReference type="ARBA" id="ARBA00022990"/>
    </source>
</evidence>
<dbReference type="GO" id="GO:0042802">
    <property type="term" value="F:identical protein binding"/>
    <property type="evidence" value="ECO:0007669"/>
    <property type="project" value="Ensembl"/>
</dbReference>
<dbReference type="GO" id="GO:2000045">
    <property type="term" value="P:regulation of G1/S transition of mitotic cell cycle"/>
    <property type="evidence" value="ECO:0007669"/>
    <property type="project" value="TreeGrafter"/>
</dbReference>
<evidence type="ECO:0000256" key="3">
    <source>
        <dbReference type="ARBA" id="ARBA00022942"/>
    </source>
</evidence>
<comment type="similarity">
    <text evidence="1">Belongs to the PA28 family.</text>
</comment>
<comment type="subunit">
    <text evidence="6">Heterodimer of PSME1 and PSME2, which forms a hexameric ring.</text>
</comment>
<evidence type="ECO:0000256" key="1">
    <source>
        <dbReference type="ARBA" id="ARBA00005883"/>
    </source>
</evidence>
<accession>A0A7N5KKE7</accession>
<dbReference type="CDD" id="cd08060">
    <property type="entry name" value="MPN_UPF0172"/>
    <property type="match status" value="1"/>
</dbReference>
<comment type="function">
    <text evidence="5">Implicated in immunoproteasome assembly and required for efficient antigen processing. The PA28 activator complex enhances the generation of class I binding peptides by altering the cleavage pattern of the proteasome.</text>
</comment>
<proteinExistence type="inferred from homology"/>
<evidence type="ECO:0000256" key="5">
    <source>
        <dbReference type="ARBA" id="ARBA00037467"/>
    </source>
</evidence>
<keyword evidence="3" id="KW-0647">Proteasome</keyword>
<feature type="region of interest" description="Disordered" evidence="9">
    <location>
        <begin position="65"/>
        <end position="86"/>
    </location>
</feature>
<protein>
    <recommendedName>
        <fullName evidence="7">Proteasome activator complex subunit 2</fullName>
    </recommendedName>
    <alternativeName>
        <fullName evidence="8">Proteasome activator 28 subunit beta</fullName>
    </alternativeName>
</protein>
<dbReference type="FunFam" id="1.20.5.120:FF:000002">
    <property type="entry name" value="proteasome activator complex subunit 2"/>
    <property type="match status" value="1"/>
</dbReference>
<dbReference type="GeneTree" id="ENSGT00950000183098"/>
<dbReference type="PANTHER" id="PTHR10660">
    <property type="entry name" value="PROTEASOME REGULATOR PA28"/>
    <property type="match status" value="1"/>
</dbReference>
<dbReference type="GO" id="GO:0061133">
    <property type="term" value="F:endopeptidase activator activity"/>
    <property type="evidence" value="ECO:0007669"/>
    <property type="project" value="TreeGrafter"/>
</dbReference>
<dbReference type="Ensembl" id="ENSAMET00000038233.1">
    <property type="protein sequence ID" value="ENSAMEP00000041781.1"/>
    <property type="gene ID" value="ENSAMEG00000016394.2"/>
</dbReference>
<dbReference type="AlphaFoldDB" id="A0A7N5KKE7"/>
<dbReference type="GO" id="GO:0005654">
    <property type="term" value="C:nucleoplasm"/>
    <property type="evidence" value="ECO:0007669"/>
    <property type="project" value="TreeGrafter"/>
</dbReference>
<keyword evidence="13" id="KW-1185">Reference proteome</keyword>
<dbReference type="Gene3D" id="1.20.120.180">
    <property type="entry name" value="Proteasome activator pa28, C-terminal domain"/>
    <property type="match status" value="1"/>
</dbReference>
<evidence type="ECO:0000256" key="6">
    <source>
        <dbReference type="ARBA" id="ARBA00038631"/>
    </source>
</evidence>
<dbReference type="Pfam" id="PF02252">
    <property type="entry name" value="PA28_C"/>
    <property type="match status" value="1"/>
</dbReference>
<reference evidence="12 13" key="1">
    <citation type="journal article" date="2010" name="Nature">
        <title>The sequence and de novo assembly of the giant panda genome.</title>
        <authorList>
            <person name="Li R."/>
            <person name="Fan W."/>
            <person name="Tian G."/>
            <person name="Zhu H."/>
            <person name="He L."/>
            <person name="Cai J."/>
            <person name="Huang Q."/>
            <person name="Cai Q."/>
            <person name="Li B."/>
            <person name="Bai Y."/>
            <person name="Zhang Z."/>
            <person name="Zhang Y."/>
            <person name="Wang W."/>
            <person name="Li J."/>
            <person name="Wei F."/>
            <person name="Li H."/>
            <person name="Jian M."/>
            <person name="Li J."/>
            <person name="Zhang Z."/>
            <person name="Nielsen R."/>
            <person name="Li D."/>
            <person name="Gu W."/>
            <person name="Yang Z."/>
            <person name="Xuan Z."/>
            <person name="Ryder O.A."/>
            <person name="Leung F.C."/>
            <person name="Zhou Y."/>
            <person name="Cao J."/>
            <person name="Sun X."/>
            <person name="Fu Y."/>
            <person name="Fang X."/>
            <person name="Guo X."/>
            <person name="Wang B."/>
            <person name="Hou R."/>
            <person name="Shen F."/>
            <person name="Mu B."/>
            <person name="Ni P."/>
            <person name="Lin R."/>
            <person name="Qian W."/>
            <person name="Wang G."/>
            <person name="Yu C."/>
            <person name="Nie W."/>
            <person name="Wang J."/>
            <person name="Wu Z."/>
            <person name="Liang H."/>
            <person name="Min J."/>
            <person name="Wu Q."/>
            <person name="Cheng S."/>
            <person name="Ruan J."/>
            <person name="Wang M."/>
            <person name="Shi Z."/>
            <person name="Wen M."/>
            <person name="Liu B."/>
            <person name="Ren X."/>
            <person name="Zheng H."/>
            <person name="Dong D."/>
            <person name="Cook K."/>
            <person name="Shan G."/>
            <person name="Zhang H."/>
            <person name="Kosiol C."/>
            <person name="Xie X."/>
            <person name="Lu Z."/>
            <person name="Zheng H."/>
            <person name="Li Y."/>
            <person name="Steiner C.C."/>
            <person name="Lam T.T."/>
            <person name="Lin S."/>
            <person name="Zhang Q."/>
            <person name="Li G."/>
            <person name="Tian J."/>
            <person name="Gong T."/>
            <person name="Liu H."/>
            <person name="Zhang D."/>
            <person name="Fang L."/>
            <person name="Ye C."/>
            <person name="Zhang J."/>
            <person name="Hu W."/>
            <person name="Xu A."/>
            <person name="Ren Y."/>
            <person name="Zhang G."/>
            <person name="Bruford M.W."/>
            <person name="Li Q."/>
            <person name="Ma L."/>
            <person name="Guo Y."/>
            <person name="An N."/>
            <person name="Hu Y."/>
            <person name="Zheng Y."/>
            <person name="Shi Y."/>
            <person name="Li Z."/>
            <person name="Liu Q."/>
            <person name="Chen Y."/>
            <person name="Zhao J."/>
            <person name="Qu N."/>
            <person name="Zhao S."/>
            <person name="Tian F."/>
            <person name="Wang X."/>
            <person name="Wang H."/>
            <person name="Xu L."/>
            <person name="Liu X."/>
            <person name="Vinar T."/>
            <person name="Wang Y."/>
            <person name="Lam T.W."/>
            <person name="Yiu S.M."/>
            <person name="Liu S."/>
            <person name="Zhang H."/>
            <person name="Li D."/>
            <person name="Huang Y."/>
            <person name="Wang X."/>
            <person name="Yang G."/>
            <person name="Jiang Z."/>
            <person name="Wang J."/>
            <person name="Qin N."/>
            <person name="Li L."/>
            <person name="Li J."/>
            <person name="Bolund L."/>
            <person name="Kristiansen K."/>
            <person name="Wong G.K."/>
            <person name="Olson M."/>
            <person name="Zhang X."/>
            <person name="Li S."/>
            <person name="Yang H."/>
            <person name="Wang J."/>
            <person name="Wang J."/>
        </authorList>
    </citation>
    <scope>NUCLEOTIDE SEQUENCE [LARGE SCALE GENOMIC DNA]</scope>
</reference>
<name>A0A7N5KKE7_AILME</name>
<gene>
    <name evidence="12" type="primary">PSME2</name>
</gene>
<evidence type="ECO:0000313" key="13">
    <source>
        <dbReference type="Proteomes" id="UP000008912"/>
    </source>
</evidence>
<feature type="domain" description="Proteasome activator PA28 C-terminal" evidence="11">
    <location>
        <begin position="94"/>
        <end position="215"/>
    </location>
</feature>
<sequence length="353" mass="39968">MAKPCGVRLSGEARKQVDVFRQNLFQEAEEFLYSFLPQKIIHLNQLLQEDSLNVADLTSLRAPLDIPIPDPPPKDDEMETDKQEKKEVPKCGFLPGNEKVLALLALVKPEVWTLKEKCILVITWIQHLIPKIEDGNDFGVAIQEKVLERVNAVKTKVEAFQTTISKYFSERGDAVAKASKETHVMDYRALVHERDEAAYGELRAMVLDLRAFYVDVWGAQAGLVVAGYYHANAARDDQSAGPLALKIAGRIAEFFPGAVLIMLDNQKLVPQPHVPPVIVLENHGLRWVPKDKNLVMWRDWEESRQMVGALLEGRAHQHLVDFDCHLDDIRQDWTNQQLNTQITQWVGPTNGNT</sequence>
<feature type="domain" description="Proteasome activator PA28 N-terminal" evidence="10">
    <location>
        <begin position="12"/>
        <end position="71"/>
    </location>
</feature>
<dbReference type="InterPro" id="IPR036252">
    <property type="entry name" value="Proteasome_activ_sf"/>
</dbReference>
<dbReference type="GO" id="GO:0072546">
    <property type="term" value="C:EMC complex"/>
    <property type="evidence" value="ECO:0007669"/>
    <property type="project" value="InterPro"/>
</dbReference>
<reference evidence="12" key="2">
    <citation type="submission" date="2025-08" db="UniProtKB">
        <authorList>
            <consortium name="Ensembl"/>
        </authorList>
    </citation>
    <scope>IDENTIFICATION</scope>
</reference>
<evidence type="ECO:0000256" key="7">
    <source>
        <dbReference type="ARBA" id="ARBA00039312"/>
    </source>
</evidence>
<dbReference type="InterPro" id="IPR036997">
    <property type="entry name" value="PA28_C_sf"/>
</dbReference>
<evidence type="ECO:0000259" key="10">
    <source>
        <dbReference type="Pfam" id="PF02251"/>
    </source>
</evidence>
<dbReference type="InterPro" id="IPR009077">
    <property type="entry name" value="Proteasome_activ_PA28"/>
</dbReference>
<organism evidence="12 13">
    <name type="scientific">Ailuropoda melanoleuca</name>
    <name type="common">Giant panda</name>
    <dbReference type="NCBI Taxonomy" id="9646"/>
    <lineage>
        <taxon>Eukaryota</taxon>
        <taxon>Metazoa</taxon>
        <taxon>Chordata</taxon>
        <taxon>Craniata</taxon>
        <taxon>Vertebrata</taxon>
        <taxon>Euteleostomi</taxon>
        <taxon>Mammalia</taxon>
        <taxon>Eutheria</taxon>
        <taxon>Laurasiatheria</taxon>
        <taxon>Carnivora</taxon>
        <taxon>Caniformia</taxon>
        <taxon>Ursidae</taxon>
        <taxon>Ailuropoda</taxon>
    </lineage>
</organism>
<dbReference type="SUPFAM" id="SSF47216">
    <property type="entry name" value="Proteasome activator"/>
    <property type="match status" value="1"/>
</dbReference>